<organism evidence="2 3">
    <name type="scientific">Algoriphagus aestuariicola</name>
    <dbReference type="NCBI Taxonomy" id="1852016"/>
    <lineage>
        <taxon>Bacteria</taxon>
        <taxon>Pseudomonadati</taxon>
        <taxon>Bacteroidota</taxon>
        <taxon>Cytophagia</taxon>
        <taxon>Cytophagales</taxon>
        <taxon>Cyclobacteriaceae</taxon>
        <taxon>Algoriphagus</taxon>
    </lineage>
</organism>
<dbReference type="EMBL" id="JAFKCW010000002">
    <property type="protein sequence ID" value="MBN7801595.1"/>
    <property type="molecule type" value="Genomic_DNA"/>
</dbReference>
<evidence type="ECO:0000259" key="1">
    <source>
        <dbReference type="Pfam" id="PF13590"/>
    </source>
</evidence>
<dbReference type="Gene3D" id="3.30.160.670">
    <property type="match status" value="1"/>
</dbReference>
<dbReference type="RefSeq" id="WP_206569571.1">
    <property type="nucleotide sequence ID" value="NZ_JAFKCW010000002.1"/>
</dbReference>
<evidence type="ECO:0000313" key="3">
    <source>
        <dbReference type="Proteomes" id="UP000664698"/>
    </source>
</evidence>
<dbReference type="InterPro" id="IPR025411">
    <property type="entry name" value="DUF4136"/>
</dbReference>
<gene>
    <name evidence="2" type="ORF">J0A67_12035</name>
</gene>
<feature type="domain" description="DUF4136" evidence="1">
    <location>
        <begin position="37"/>
        <end position="202"/>
    </location>
</feature>
<dbReference type="Proteomes" id="UP000664698">
    <property type="component" value="Unassembled WGS sequence"/>
</dbReference>
<sequence length="206" mass="23466">MKSKFSTLMLVFAAAIGLWSCYPDGPDYYEDTDITFTQHDSEFDFASRQTYALPDRIVVDVEIENGDTSYVYMRDVYATPILQTIDAKMSEYGWTKVAISASPDVVLTPAAFKNTTYFYSYWYDWWWGGWYPGWGWYYPPYYTISSITTGSMVINMADPNVDNPVDRAPVAWMMIGNGLASGSNNVSRITDAINQAFEQSPYLKTN</sequence>
<accession>A0ABS3BQM8</accession>
<reference evidence="2 3" key="1">
    <citation type="submission" date="2021-03" db="EMBL/GenBank/DDBJ databases">
        <title>novel species isolated from a fishpond in China.</title>
        <authorList>
            <person name="Lu H."/>
            <person name="Cai Z."/>
        </authorList>
    </citation>
    <scope>NUCLEOTIDE SEQUENCE [LARGE SCALE GENOMIC DNA]</scope>
    <source>
        <strain evidence="2 3">JCM 31546</strain>
    </source>
</reference>
<name>A0ABS3BQM8_9BACT</name>
<proteinExistence type="predicted"/>
<evidence type="ECO:0000313" key="2">
    <source>
        <dbReference type="EMBL" id="MBN7801595.1"/>
    </source>
</evidence>
<protein>
    <submittedName>
        <fullName evidence="2">DUF4136 domain-containing protein</fullName>
    </submittedName>
</protein>
<dbReference type="Pfam" id="PF13590">
    <property type="entry name" value="DUF4136"/>
    <property type="match status" value="1"/>
</dbReference>
<keyword evidence="3" id="KW-1185">Reference proteome</keyword>
<comment type="caution">
    <text evidence="2">The sequence shown here is derived from an EMBL/GenBank/DDBJ whole genome shotgun (WGS) entry which is preliminary data.</text>
</comment>